<dbReference type="SMART" id="SM00899">
    <property type="entry name" value="FeoA"/>
    <property type="match status" value="1"/>
</dbReference>
<proteinExistence type="predicted"/>
<organism evidence="3 4">
    <name type="scientific">Desulfofundulus australicus DSM 11792</name>
    <dbReference type="NCBI Taxonomy" id="1121425"/>
    <lineage>
        <taxon>Bacteria</taxon>
        <taxon>Bacillati</taxon>
        <taxon>Bacillota</taxon>
        <taxon>Clostridia</taxon>
        <taxon>Eubacteriales</taxon>
        <taxon>Peptococcaceae</taxon>
        <taxon>Desulfofundulus</taxon>
    </lineage>
</organism>
<dbReference type="EMBL" id="FQUW01000039">
    <property type="protein sequence ID" value="SHF56318.1"/>
    <property type="molecule type" value="Genomic_DNA"/>
</dbReference>
<dbReference type="InterPro" id="IPR008988">
    <property type="entry name" value="Transcriptional_repressor_C"/>
</dbReference>
<keyword evidence="1" id="KW-0408">Iron</keyword>
<reference evidence="4" key="1">
    <citation type="submission" date="2016-11" db="EMBL/GenBank/DDBJ databases">
        <authorList>
            <person name="Varghese N."/>
            <person name="Submissions S."/>
        </authorList>
    </citation>
    <scope>NUCLEOTIDE SEQUENCE [LARGE SCALE GENOMIC DNA]</scope>
    <source>
        <strain evidence="4">DSM 11792</strain>
    </source>
</reference>
<dbReference type="RefSeq" id="WP_073166968.1">
    <property type="nucleotide sequence ID" value="NZ_FQUW01000039.1"/>
</dbReference>
<dbReference type="SUPFAM" id="SSF50037">
    <property type="entry name" value="C-terminal domain of transcriptional repressors"/>
    <property type="match status" value="1"/>
</dbReference>
<keyword evidence="4" id="KW-1185">Reference proteome</keyword>
<dbReference type="PANTHER" id="PTHR42954:SF2">
    <property type="entry name" value="FE(2+) TRANSPORT PROTEIN A"/>
    <property type="match status" value="1"/>
</dbReference>
<dbReference type="OrthoDB" id="9811076at2"/>
<evidence type="ECO:0000259" key="2">
    <source>
        <dbReference type="SMART" id="SM00899"/>
    </source>
</evidence>
<sequence>MEKILPLSELPTGQWGRVISLNARGMIRYRLLDLGLVPDTTVQAVRRGPLGDPIVYRIRGALIALRREEAGQVLVTPL</sequence>
<name>A0A1M5CNM6_9FIRM</name>
<evidence type="ECO:0000256" key="1">
    <source>
        <dbReference type="ARBA" id="ARBA00023004"/>
    </source>
</evidence>
<dbReference type="GO" id="GO:0046914">
    <property type="term" value="F:transition metal ion binding"/>
    <property type="evidence" value="ECO:0007669"/>
    <property type="project" value="InterPro"/>
</dbReference>
<evidence type="ECO:0000313" key="4">
    <source>
        <dbReference type="Proteomes" id="UP000184196"/>
    </source>
</evidence>
<dbReference type="AlphaFoldDB" id="A0A1M5CNM6"/>
<dbReference type="InterPro" id="IPR052713">
    <property type="entry name" value="FeoA"/>
</dbReference>
<dbReference type="Gene3D" id="2.30.30.90">
    <property type="match status" value="1"/>
</dbReference>
<gene>
    <name evidence="3" type="ORF">SAMN02745218_02592</name>
</gene>
<dbReference type="Pfam" id="PF04023">
    <property type="entry name" value="FeoA"/>
    <property type="match status" value="1"/>
</dbReference>
<dbReference type="InterPro" id="IPR007167">
    <property type="entry name" value="Fe-transptr_FeoA-like"/>
</dbReference>
<dbReference type="Proteomes" id="UP000184196">
    <property type="component" value="Unassembled WGS sequence"/>
</dbReference>
<accession>A0A1M5CNM6</accession>
<feature type="domain" description="Ferrous iron transporter FeoA-like" evidence="2">
    <location>
        <begin position="5"/>
        <end position="77"/>
    </location>
</feature>
<evidence type="ECO:0000313" key="3">
    <source>
        <dbReference type="EMBL" id="SHF56318.1"/>
    </source>
</evidence>
<protein>
    <submittedName>
        <fullName evidence="3">Ferrous iron transport protein A</fullName>
    </submittedName>
</protein>
<dbReference type="InterPro" id="IPR038157">
    <property type="entry name" value="FeoA_core_dom"/>
</dbReference>
<dbReference type="PANTHER" id="PTHR42954">
    <property type="entry name" value="FE(2+) TRANSPORT PROTEIN A"/>
    <property type="match status" value="1"/>
</dbReference>